<comment type="caution">
    <text evidence="1">The sequence shown here is derived from an EMBL/GenBank/DDBJ whole genome shotgun (WGS) entry which is preliminary data.</text>
</comment>
<protein>
    <submittedName>
        <fullName evidence="1">Uncharacterized protein</fullName>
    </submittedName>
</protein>
<name>A0ABR3MDX2_9TELE</name>
<reference evidence="1 2" key="1">
    <citation type="submission" date="2023-09" db="EMBL/GenBank/DDBJ databases">
        <authorList>
            <person name="Wang M."/>
        </authorList>
    </citation>
    <scope>NUCLEOTIDE SEQUENCE [LARGE SCALE GENOMIC DNA]</scope>
    <source>
        <strain evidence="1">GT-2023</strain>
        <tissue evidence="1">Liver</tissue>
    </source>
</reference>
<keyword evidence="2" id="KW-1185">Reference proteome</keyword>
<organism evidence="1 2">
    <name type="scientific">Cirrhinus molitorella</name>
    <name type="common">mud carp</name>
    <dbReference type="NCBI Taxonomy" id="172907"/>
    <lineage>
        <taxon>Eukaryota</taxon>
        <taxon>Metazoa</taxon>
        <taxon>Chordata</taxon>
        <taxon>Craniata</taxon>
        <taxon>Vertebrata</taxon>
        <taxon>Euteleostomi</taxon>
        <taxon>Actinopterygii</taxon>
        <taxon>Neopterygii</taxon>
        <taxon>Teleostei</taxon>
        <taxon>Ostariophysi</taxon>
        <taxon>Cypriniformes</taxon>
        <taxon>Cyprinidae</taxon>
        <taxon>Labeoninae</taxon>
        <taxon>Labeonini</taxon>
        <taxon>Cirrhinus</taxon>
    </lineage>
</organism>
<evidence type="ECO:0000313" key="2">
    <source>
        <dbReference type="Proteomes" id="UP001558613"/>
    </source>
</evidence>
<sequence>MSELNPRAHQLFTETFMSRWLLCDWVETGSSCGQRRAPTLQWDLTVERVHLHERDNLASTLSHYTLPSASIPNLTSLFRL</sequence>
<evidence type="ECO:0000313" key="1">
    <source>
        <dbReference type="EMBL" id="KAL1263285.1"/>
    </source>
</evidence>
<dbReference type="EMBL" id="JAYMGO010000013">
    <property type="protein sequence ID" value="KAL1263285.1"/>
    <property type="molecule type" value="Genomic_DNA"/>
</dbReference>
<accession>A0ABR3MDX2</accession>
<dbReference type="Proteomes" id="UP001558613">
    <property type="component" value="Unassembled WGS sequence"/>
</dbReference>
<gene>
    <name evidence="1" type="ORF">QQF64_006024</name>
</gene>
<proteinExistence type="predicted"/>